<dbReference type="GeneID" id="64468313"/>
<reference evidence="1 2" key="1">
    <citation type="submission" date="2018-08" db="EMBL/GenBank/DDBJ databases">
        <title>Recombination of ecologically and evolutionarily significant loci maintains genetic cohesion in the Pseudomonas syringae species complex.</title>
        <authorList>
            <person name="Dillon M."/>
            <person name="Thakur S."/>
            <person name="Almeida R.N.D."/>
            <person name="Weir B.S."/>
            <person name="Guttman D.S."/>
        </authorList>
    </citation>
    <scope>NUCLEOTIDE SEQUENCE [LARGE SCALE GENOMIC DNA]</scope>
    <source>
        <strain evidence="1 2">ICMP 15203</strain>
    </source>
</reference>
<dbReference type="RefSeq" id="WP_054079572.1">
    <property type="nucleotide sequence ID" value="NZ_CP178532.1"/>
</dbReference>
<dbReference type="Proteomes" id="UP000270524">
    <property type="component" value="Unassembled WGS sequence"/>
</dbReference>
<proteinExistence type="predicted"/>
<dbReference type="EMBL" id="RBPJ01000245">
    <property type="protein sequence ID" value="RMN90519.1"/>
    <property type="molecule type" value="Genomic_DNA"/>
</dbReference>
<gene>
    <name evidence="1" type="ORF">ALQ51_02473</name>
</gene>
<name>A0A3M3R1T3_PSECA</name>
<sequence>MNAVFDLDADLAPGTSAAGLELGSSLYEILKKIGTVTWHDSKSTTYELLENNAGWLGIREELRFKDHGDFVSYLFFKNRLLMLAFINGKSLYNINVGKGYSGNFQGIRPGSDLQSINPPLSVEFNEFDDDFLILNGETIIEGISLLTDHRASLEHAPQQKIEYISIHNWSIRDEHIHI</sequence>
<evidence type="ECO:0000313" key="2">
    <source>
        <dbReference type="Proteomes" id="UP000270524"/>
    </source>
</evidence>
<evidence type="ECO:0000313" key="1">
    <source>
        <dbReference type="EMBL" id="RMN90519.1"/>
    </source>
</evidence>
<dbReference type="AlphaFoldDB" id="A0A3M3R1T3"/>
<comment type="caution">
    <text evidence="1">The sequence shown here is derived from an EMBL/GenBank/DDBJ whole genome shotgun (WGS) entry which is preliminary data.</text>
</comment>
<accession>A0A3M3R1T3</accession>
<protein>
    <submittedName>
        <fullName evidence="1">Uncharacterized protein</fullName>
    </submittedName>
</protein>
<organism evidence="1 2">
    <name type="scientific">Pseudomonas cannabina</name>
    <dbReference type="NCBI Taxonomy" id="86840"/>
    <lineage>
        <taxon>Bacteria</taxon>
        <taxon>Pseudomonadati</taxon>
        <taxon>Pseudomonadota</taxon>
        <taxon>Gammaproteobacteria</taxon>
        <taxon>Pseudomonadales</taxon>
        <taxon>Pseudomonadaceae</taxon>
        <taxon>Pseudomonas</taxon>
    </lineage>
</organism>